<sequence length="221" mass="25054">MMIGRDVSRPYKLTISFLLSLILTIGVKMSFGYVGFLDSMLIGTIQGYPSSFEETIFSIISFVASPKMDIVWILIIAIILWWFKFKVPAFFSLVLVFGGDAVGFVIKHIVAKPRPSMHLPGDTGFSYPSGHVLGAFLVISVLWIIVVPMINRQSTRWIVRTILVIVLFLVMISRVYLNAHFPSDTIGAALIAYTWLQICEYGYVKWARSLSNKRIFRNTIY</sequence>
<protein>
    <submittedName>
        <fullName evidence="3">Membrane-associated phospholipid phosphatase</fullName>
    </submittedName>
</protein>
<evidence type="ECO:0000259" key="2">
    <source>
        <dbReference type="SMART" id="SM00014"/>
    </source>
</evidence>
<organism evidence="3 4">
    <name type="scientific">Fructilactobacillus fructivorans</name>
    <dbReference type="NCBI Taxonomy" id="1614"/>
    <lineage>
        <taxon>Bacteria</taxon>
        <taxon>Bacillati</taxon>
        <taxon>Bacillota</taxon>
        <taxon>Bacilli</taxon>
        <taxon>Lactobacillales</taxon>
        <taxon>Lactobacillaceae</taxon>
        <taxon>Fructilactobacillus</taxon>
    </lineage>
</organism>
<dbReference type="RefSeq" id="WP_039144151.1">
    <property type="nucleotide sequence ID" value="NZ_JOJZ01000013.1"/>
</dbReference>
<keyword evidence="4" id="KW-1185">Reference proteome</keyword>
<dbReference type="GeneID" id="74913381"/>
<gene>
    <name evidence="3" type="ORF">LfDm3_0713</name>
</gene>
<dbReference type="OrthoDB" id="9789113at2"/>
<reference evidence="3 4" key="1">
    <citation type="submission" date="2014-06" db="EMBL/GenBank/DDBJ databases">
        <title>Functional and comparative genomic analyses of the Drosophila gut microbiota identify candidate symbiosis factors.</title>
        <authorList>
            <person name="Newell P.D."/>
            <person name="Chaston J.M."/>
            <person name="Douglas A.E."/>
        </authorList>
    </citation>
    <scope>NUCLEOTIDE SEQUENCE [LARGE SCALE GENOMIC DNA]</scope>
    <source>
        <strain evidence="3 4">DmCS_002</strain>
    </source>
</reference>
<dbReference type="SMART" id="SM00014">
    <property type="entry name" value="acidPPc"/>
    <property type="match status" value="1"/>
</dbReference>
<dbReference type="PATRIC" id="fig|1614.7.peg.683"/>
<dbReference type="EMBL" id="JOJZ01000013">
    <property type="protein sequence ID" value="KID42045.1"/>
    <property type="molecule type" value="Genomic_DNA"/>
</dbReference>
<dbReference type="Gene3D" id="1.20.144.10">
    <property type="entry name" value="Phosphatidic acid phosphatase type 2/haloperoxidase"/>
    <property type="match status" value="2"/>
</dbReference>
<feature type="transmembrane region" description="Helical" evidence="1">
    <location>
        <begin position="157"/>
        <end position="179"/>
    </location>
</feature>
<dbReference type="Pfam" id="PF01569">
    <property type="entry name" value="PAP2"/>
    <property type="match status" value="1"/>
</dbReference>
<keyword evidence="1" id="KW-1133">Transmembrane helix</keyword>
<keyword evidence="1" id="KW-0812">Transmembrane</keyword>
<feature type="transmembrane region" description="Helical" evidence="1">
    <location>
        <begin position="56"/>
        <end position="83"/>
    </location>
</feature>
<dbReference type="InterPro" id="IPR036938">
    <property type="entry name" value="PAP2/HPO_sf"/>
</dbReference>
<dbReference type="InterPro" id="IPR000326">
    <property type="entry name" value="PAP2/HPO"/>
</dbReference>
<feature type="transmembrane region" description="Helical" evidence="1">
    <location>
        <begin position="185"/>
        <end position="204"/>
    </location>
</feature>
<dbReference type="PANTHER" id="PTHR14969">
    <property type="entry name" value="SPHINGOSINE-1-PHOSPHATE PHOSPHOHYDROLASE"/>
    <property type="match status" value="1"/>
</dbReference>
<comment type="caution">
    <text evidence="3">The sequence shown here is derived from an EMBL/GenBank/DDBJ whole genome shotgun (WGS) entry which is preliminary data.</text>
</comment>
<feature type="transmembrane region" description="Helical" evidence="1">
    <location>
        <begin position="90"/>
        <end position="110"/>
    </location>
</feature>
<feature type="transmembrane region" description="Helical" evidence="1">
    <location>
        <begin position="130"/>
        <end position="150"/>
    </location>
</feature>
<feature type="domain" description="Phosphatidic acid phosphatase type 2/haloperoxidase" evidence="2">
    <location>
        <begin position="89"/>
        <end position="200"/>
    </location>
</feature>
<keyword evidence="1" id="KW-0472">Membrane</keyword>
<name>A0A0C1LYS3_9LACO</name>
<dbReference type="AlphaFoldDB" id="A0A0C1LYS3"/>
<evidence type="ECO:0000256" key="1">
    <source>
        <dbReference type="SAM" id="Phobius"/>
    </source>
</evidence>
<evidence type="ECO:0000313" key="4">
    <source>
        <dbReference type="Proteomes" id="UP000031397"/>
    </source>
</evidence>
<dbReference type="PANTHER" id="PTHR14969:SF13">
    <property type="entry name" value="AT30094P"/>
    <property type="match status" value="1"/>
</dbReference>
<dbReference type="SUPFAM" id="SSF48317">
    <property type="entry name" value="Acid phosphatase/Vanadium-dependent haloperoxidase"/>
    <property type="match status" value="1"/>
</dbReference>
<evidence type="ECO:0000313" key="3">
    <source>
        <dbReference type="EMBL" id="KID42045.1"/>
    </source>
</evidence>
<accession>A0A0C1LYS3</accession>
<dbReference type="CDD" id="cd03392">
    <property type="entry name" value="PAP2_like_2"/>
    <property type="match status" value="1"/>
</dbReference>
<proteinExistence type="predicted"/>
<dbReference type="Proteomes" id="UP000031397">
    <property type="component" value="Unassembled WGS sequence"/>
</dbReference>